<accession>A0A2X0P9L5</accession>
<evidence type="ECO:0000313" key="2">
    <source>
        <dbReference type="EMBL" id="SPB21766.1"/>
    </source>
</evidence>
<reference evidence="1" key="2">
    <citation type="submission" date="2020-07" db="EMBL/GenBank/DDBJ databases">
        <title>Draft genome sequence of Lactobacillus helveticus strain JCM 1062.</title>
        <authorList>
            <person name="Endo A."/>
            <person name="Maeno S."/>
            <person name="Kido Y."/>
        </authorList>
    </citation>
    <scope>NUCLEOTIDE SEQUENCE</scope>
    <source>
        <strain evidence="1">JCM 1062</strain>
    </source>
</reference>
<organism evidence="2">
    <name type="scientific">Lactobacillus helveticus</name>
    <name type="common">Lactobacillus suntoryeus</name>
    <dbReference type="NCBI Taxonomy" id="1587"/>
    <lineage>
        <taxon>Bacteria</taxon>
        <taxon>Bacillati</taxon>
        <taxon>Bacillota</taxon>
        <taxon>Bacilli</taxon>
        <taxon>Lactobacillales</taxon>
        <taxon>Lactobacillaceae</taxon>
        <taxon>Lactobacillus</taxon>
    </lineage>
</organism>
<name>A0A2X0P9L5_LACHE</name>
<dbReference type="EMBL" id="OGTV01000002">
    <property type="protein sequence ID" value="SPB21766.1"/>
    <property type="molecule type" value="Genomic_DNA"/>
</dbReference>
<evidence type="ECO:0000313" key="1">
    <source>
        <dbReference type="EMBL" id="GFP12535.1"/>
    </source>
</evidence>
<sequence length="61" mass="6929">MWRKILSSILSVQPNVRINYTNLSQTKKAPNGTFFTHLISQSTIANIMAVEAIWQIKLAQI</sequence>
<gene>
    <name evidence="2" type="ORF">BDKNPLJD_00081</name>
    <name evidence="1" type="ORF">LHEJCM1062_04070</name>
</gene>
<dbReference type="Proteomes" id="UP000630086">
    <property type="component" value="Unassembled WGS sequence"/>
</dbReference>
<proteinExistence type="predicted"/>
<protein>
    <submittedName>
        <fullName evidence="2">Uncharacterized protein</fullName>
    </submittedName>
</protein>
<dbReference type="AlphaFoldDB" id="A0A2X0P9L5"/>
<reference evidence="2" key="1">
    <citation type="submission" date="2018-01" db="EMBL/GenBank/DDBJ databases">
        <authorList>
            <person name="Gaut B.S."/>
            <person name="Morton B.R."/>
            <person name="Clegg M.T."/>
            <person name="Duvall M.R."/>
        </authorList>
    </citation>
    <scope>NUCLEOTIDE SEQUENCE</scope>
    <source>
        <strain evidence="2">Lactobacillus helveticus</strain>
    </source>
</reference>
<dbReference type="EMBL" id="BLYV01000090">
    <property type="protein sequence ID" value="GFP12535.1"/>
    <property type="molecule type" value="Genomic_DNA"/>
</dbReference>